<feature type="compositionally biased region" description="Polar residues" evidence="1">
    <location>
        <begin position="713"/>
        <end position="726"/>
    </location>
</feature>
<feature type="compositionally biased region" description="Low complexity" evidence="1">
    <location>
        <begin position="690"/>
        <end position="708"/>
    </location>
</feature>
<feature type="compositionally biased region" description="Basic and acidic residues" evidence="1">
    <location>
        <begin position="558"/>
        <end position="572"/>
    </location>
</feature>
<feature type="region of interest" description="Disordered" evidence="1">
    <location>
        <begin position="554"/>
        <end position="579"/>
    </location>
</feature>
<comment type="caution">
    <text evidence="2">The sequence shown here is derived from an EMBL/GenBank/DDBJ whole genome shotgun (WGS) entry which is preliminary data.</text>
</comment>
<reference evidence="3" key="1">
    <citation type="journal article" date="2014" name="Genome Announc.">
        <title>Genome sequence and annotation of Acremonium chrysogenum, producer of the beta-lactam antibiotic cephalosporin C.</title>
        <authorList>
            <person name="Terfehr D."/>
            <person name="Dahlmann T.A."/>
            <person name="Specht T."/>
            <person name="Zadra I."/>
            <person name="Kuernsteiner H."/>
            <person name="Kueck U."/>
        </authorList>
    </citation>
    <scope>NUCLEOTIDE SEQUENCE [LARGE SCALE GENOMIC DNA]</scope>
    <source>
        <strain evidence="3">ATCC 11550 / CBS 779.69 / DSM 880 / IAM 14645 / JCM 23072 / IMI 49137</strain>
    </source>
</reference>
<proteinExistence type="predicted"/>
<feature type="compositionally biased region" description="Polar residues" evidence="1">
    <location>
        <begin position="307"/>
        <end position="317"/>
    </location>
</feature>
<feature type="region of interest" description="Disordered" evidence="1">
    <location>
        <begin position="594"/>
        <end position="748"/>
    </location>
</feature>
<dbReference type="EMBL" id="JPKY01000001">
    <property type="protein sequence ID" value="KFH48889.1"/>
    <property type="molecule type" value="Genomic_DNA"/>
</dbReference>
<organism evidence="2 3">
    <name type="scientific">Hapsidospora chrysogenum (strain ATCC 11550 / CBS 779.69 / DSM 880 / IAM 14645 / JCM 23072 / IMI 49137)</name>
    <name type="common">Acremonium chrysogenum</name>
    <dbReference type="NCBI Taxonomy" id="857340"/>
    <lineage>
        <taxon>Eukaryota</taxon>
        <taxon>Fungi</taxon>
        <taxon>Dikarya</taxon>
        <taxon>Ascomycota</taxon>
        <taxon>Pezizomycotina</taxon>
        <taxon>Sordariomycetes</taxon>
        <taxon>Hypocreomycetidae</taxon>
        <taxon>Hypocreales</taxon>
        <taxon>Bionectriaceae</taxon>
        <taxon>Hapsidospora</taxon>
    </lineage>
</organism>
<evidence type="ECO:0000313" key="3">
    <source>
        <dbReference type="Proteomes" id="UP000029964"/>
    </source>
</evidence>
<feature type="region of interest" description="Disordered" evidence="1">
    <location>
        <begin position="506"/>
        <end position="529"/>
    </location>
</feature>
<dbReference type="AlphaFoldDB" id="A0A086THQ7"/>
<feature type="compositionally biased region" description="Low complexity" evidence="1">
    <location>
        <begin position="369"/>
        <end position="384"/>
    </location>
</feature>
<dbReference type="HOGENOM" id="CLU_015328_0_0_1"/>
<gene>
    <name evidence="2" type="ORF">ACRE_000590</name>
</gene>
<feature type="region of interest" description="Disordered" evidence="1">
    <location>
        <begin position="175"/>
        <end position="198"/>
    </location>
</feature>
<dbReference type="OrthoDB" id="5204833at2759"/>
<sequence length="748" mass="80284">MSPPRRRSSRLAAVSAKVCLLTPPFRTNSDSLNSQAKSTPELPSVTEADNADKPAGPPSHEQTRNDEKPPPAPVTPKTSRLQPSHEDMHPSKCQSTMAPEPSSALRLGFTDIRPSNVNVPGAALDTPTRIRNVPATEFTFRFARGAPDVPLSENAQRLMNELREHANKIKADMRAQREASGESGLERPIAQPKGKAGRFSAAHMAEFKKMDSIEGHASVWRASRTTPVKTGLKRSPSKADLDGTPTSTKLSLKRSPSKAELDGTPKSTKPSLKRTISKANLGGTPQSQAKSGLKRSSSRAKLDDGDSTQPDEVNFSVSGRPRTTPVEEPQSSFTKRIKKSREDDASKSRPISRDGTSIPRPKTSGHGSGTLTHSSSLSRLTSRTKASQGHAATPTKPTISLVKSPSKPELGSLKRPAFASTVMSPSPSKATELRRRIISPGSFQKVKSILRGQKPDTEQARTALPKPAAMASQTPGPSRVVDKELPPLPLTTPRRRLVKHVAFTPDTKHAAEAQNTPSPQKFTHIKKTDPVQYPAMDGILTESTRDDVVYPDLSGLKDLTRSSPGDKRKDLPESIPGTFTFRSDHTIDFGAAPAAGFGASPGQASVRHIRPSSIGPRVNMPGSFPAPPSPSTHPNKENKEPAQTKVLPGVPHGLPNKKRHRAPSEEGDVEKEATDRAAKKRKNAHAPQKTPSAAAATRSVTSTPVSSVKKMQVGQTPSRTPGSASPTKKRAGLSMSRLNMLARPKNRA</sequence>
<dbReference type="STRING" id="857340.A0A086THQ7"/>
<keyword evidence="3" id="KW-1185">Reference proteome</keyword>
<name>A0A086THQ7_HAPC1</name>
<evidence type="ECO:0008006" key="4">
    <source>
        <dbReference type="Google" id="ProtNLM"/>
    </source>
</evidence>
<feature type="region of interest" description="Disordered" evidence="1">
    <location>
        <begin position="224"/>
        <end position="493"/>
    </location>
</feature>
<evidence type="ECO:0000313" key="2">
    <source>
        <dbReference type="EMBL" id="KFH48889.1"/>
    </source>
</evidence>
<feature type="region of interest" description="Disordered" evidence="1">
    <location>
        <begin position="1"/>
        <end position="104"/>
    </location>
</feature>
<dbReference type="Proteomes" id="UP000029964">
    <property type="component" value="Unassembled WGS sequence"/>
</dbReference>
<protein>
    <recommendedName>
        <fullName evidence="4">Erythromycin esterase</fullName>
    </recommendedName>
</protein>
<feature type="compositionally biased region" description="Polar residues" evidence="1">
    <location>
        <begin position="25"/>
        <end position="38"/>
    </location>
</feature>
<evidence type="ECO:0000256" key="1">
    <source>
        <dbReference type="SAM" id="MobiDB-lite"/>
    </source>
</evidence>
<feature type="compositionally biased region" description="Low complexity" evidence="1">
    <location>
        <begin position="594"/>
        <end position="605"/>
    </location>
</feature>
<accession>A0A086THQ7</accession>